<protein>
    <submittedName>
        <fullName evidence="1">Uncharacterized protein</fullName>
    </submittedName>
</protein>
<reference evidence="1 2" key="1">
    <citation type="submission" date="2014-04" db="EMBL/GenBank/DDBJ databases">
        <authorList>
            <consortium name="DOE Joint Genome Institute"/>
            <person name="Kuo A."/>
            <person name="Girlanda M."/>
            <person name="Perotto S."/>
            <person name="Kohler A."/>
            <person name="Nagy L.G."/>
            <person name="Floudas D."/>
            <person name="Copeland A."/>
            <person name="Barry K.W."/>
            <person name="Cichocki N."/>
            <person name="Veneault-Fourrey C."/>
            <person name="LaButti K."/>
            <person name="Lindquist E.A."/>
            <person name="Lipzen A."/>
            <person name="Lundell T."/>
            <person name="Morin E."/>
            <person name="Murat C."/>
            <person name="Sun H."/>
            <person name="Tunlid A."/>
            <person name="Henrissat B."/>
            <person name="Grigoriev I.V."/>
            <person name="Hibbett D.S."/>
            <person name="Martin F."/>
            <person name="Nordberg H.P."/>
            <person name="Cantor M.N."/>
            <person name="Hua S.X."/>
        </authorList>
    </citation>
    <scope>NUCLEOTIDE SEQUENCE [LARGE SCALE GENOMIC DNA]</scope>
    <source>
        <strain evidence="1 2">MUT 4182</strain>
    </source>
</reference>
<evidence type="ECO:0000313" key="2">
    <source>
        <dbReference type="Proteomes" id="UP000054248"/>
    </source>
</evidence>
<evidence type="ECO:0000313" key="1">
    <source>
        <dbReference type="EMBL" id="KIO23899.1"/>
    </source>
</evidence>
<reference evidence="2" key="2">
    <citation type="submission" date="2015-01" db="EMBL/GenBank/DDBJ databases">
        <title>Evolutionary Origins and Diversification of the Mycorrhizal Mutualists.</title>
        <authorList>
            <consortium name="DOE Joint Genome Institute"/>
            <consortium name="Mycorrhizal Genomics Consortium"/>
            <person name="Kohler A."/>
            <person name="Kuo A."/>
            <person name="Nagy L.G."/>
            <person name="Floudas D."/>
            <person name="Copeland A."/>
            <person name="Barry K.W."/>
            <person name="Cichocki N."/>
            <person name="Veneault-Fourrey C."/>
            <person name="LaButti K."/>
            <person name="Lindquist E.A."/>
            <person name="Lipzen A."/>
            <person name="Lundell T."/>
            <person name="Morin E."/>
            <person name="Murat C."/>
            <person name="Riley R."/>
            <person name="Ohm R."/>
            <person name="Sun H."/>
            <person name="Tunlid A."/>
            <person name="Henrissat B."/>
            <person name="Grigoriev I.V."/>
            <person name="Hibbett D.S."/>
            <person name="Martin F."/>
        </authorList>
    </citation>
    <scope>NUCLEOTIDE SEQUENCE [LARGE SCALE GENOMIC DNA]</scope>
    <source>
        <strain evidence="2">MUT 4182</strain>
    </source>
</reference>
<name>A0A0C3QFB4_9AGAM</name>
<dbReference type="AlphaFoldDB" id="A0A0C3QFB4"/>
<proteinExistence type="predicted"/>
<dbReference type="EMBL" id="KN823073">
    <property type="protein sequence ID" value="KIO23899.1"/>
    <property type="molecule type" value="Genomic_DNA"/>
</dbReference>
<sequence>MMESLVLVLQMRLGMHDGLIEESEGIGKIMGSSSSGSLDETPCAVISRVKRIGKSLSERGR</sequence>
<gene>
    <name evidence="1" type="ORF">M407DRAFT_244648</name>
</gene>
<keyword evidence="2" id="KW-1185">Reference proteome</keyword>
<feature type="non-terminal residue" evidence="1">
    <location>
        <position position="1"/>
    </location>
</feature>
<dbReference type="Proteomes" id="UP000054248">
    <property type="component" value="Unassembled WGS sequence"/>
</dbReference>
<dbReference type="HOGENOM" id="CLU_2924407_0_0_1"/>
<organism evidence="1 2">
    <name type="scientific">Tulasnella calospora MUT 4182</name>
    <dbReference type="NCBI Taxonomy" id="1051891"/>
    <lineage>
        <taxon>Eukaryota</taxon>
        <taxon>Fungi</taxon>
        <taxon>Dikarya</taxon>
        <taxon>Basidiomycota</taxon>
        <taxon>Agaricomycotina</taxon>
        <taxon>Agaricomycetes</taxon>
        <taxon>Cantharellales</taxon>
        <taxon>Tulasnellaceae</taxon>
        <taxon>Tulasnella</taxon>
    </lineage>
</organism>
<accession>A0A0C3QFB4</accession>